<evidence type="ECO:0000313" key="1">
    <source>
        <dbReference type="EMBL" id="KAJ8361024.1"/>
    </source>
</evidence>
<dbReference type="Proteomes" id="UP001152622">
    <property type="component" value="Chromosome 5"/>
</dbReference>
<sequence>MQSAQPFRFAPVPFDWPSVPLLRMKRRTSLPIGVVVQAESRTSVSPGKLRAGQAAPVSLALYPDGPAGFALRYSLVIHNPQLFFQLEWGCERERERVSTVQLYSGTTRGPGNELQTSVSLDRKGAGRLYQA</sequence>
<organism evidence="1 2">
    <name type="scientific">Synaphobranchus kaupii</name>
    <name type="common">Kaup's arrowtooth eel</name>
    <dbReference type="NCBI Taxonomy" id="118154"/>
    <lineage>
        <taxon>Eukaryota</taxon>
        <taxon>Metazoa</taxon>
        <taxon>Chordata</taxon>
        <taxon>Craniata</taxon>
        <taxon>Vertebrata</taxon>
        <taxon>Euteleostomi</taxon>
        <taxon>Actinopterygii</taxon>
        <taxon>Neopterygii</taxon>
        <taxon>Teleostei</taxon>
        <taxon>Anguilliformes</taxon>
        <taxon>Synaphobranchidae</taxon>
        <taxon>Synaphobranchus</taxon>
    </lineage>
</organism>
<dbReference type="EMBL" id="JAINUF010000005">
    <property type="protein sequence ID" value="KAJ8361024.1"/>
    <property type="molecule type" value="Genomic_DNA"/>
</dbReference>
<gene>
    <name evidence="1" type="ORF">SKAU_G00175490</name>
</gene>
<comment type="caution">
    <text evidence="1">The sequence shown here is derived from an EMBL/GenBank/DDBJ whole genome shotgun (WGS) entry which is preliminary data.</text>
</comment>
<accession>A0A9Q1FLA0</accession>
<protein>
    <submittedName>
        <fullName evidence="1">Uncharacterized protein</fullName>
    </submittedName>
</protein>
<keyword evidence="2" id="KW-1185">Reference proteome</keyword>
<name>A0A9Q1FLA0_SYNKA</name>
<dbReference type="AlphaFoldDB" id="A0A9Q1FLA0"/>
<evidence type="ECO:0000313" key="2">
    <source>
        <dbReference type="Proteomes" id="UP001152622"/>
    </source>
</evidence>
<reference evidence="1" key="1">
    <citation type="journal article" date="2023" name="Science">
        <title>Genome structures resolve the early diversification of teleost fishes.</title>
        <authorList>
            <person name="Parey E."/>
            <person name="Louis A."/>
            <person name="Montfort J."/>
            <person name="Bouchez O."/>
            <person name="Roques C."/>
            <person name="Iampietro C."/>
            <person name="Lluch J."/>
            <person name="Castinel A."/>
            <person name="Donnadieu C."/>
            <person name="Desvignes T."/>
            <person name="Floi Bucao C."/>
            <person name="Jouanno E."/>
            <person name="Wen M."/>
            <person name="Mejri S."/>
            <person name="Dirks R."/>
            <person name="Jansen H."/>
            <person name="Henkel C."/>
            <person name="Chen W.J."/>
            <person name="Zahm M."/>
            <person name="Cabau C."/>
            <person name="Klopp C."/>
            <person name="Thompson A.W."/>
            <person name="Robinson-Rechavi M."/>
            <person name="Braasch I."/>
            <person name="Lecointre G."/>
            <person name="Bobe J."/>
            <person name="Postlethwait J.H."/>
            <person name="Berthelot C."/>
            <person name="Roest Crollius H."/>
            <person name="Guiguen Y."/>
        </authorList>
    </citation>
    <scope>NUCLEOTIDE SEQUENCE</scope>
    <source>
        <strain evidence="1">WJC10195</strain>
    </source>
</reference>
<proteinExistence type="predicted"/>